<dbReference type="PANTHER" id="PTHR43317:SF1">
    <property type="entry name" value="THERMOSPERMINE SYNTHASE ACAULIS5"/>
    <property type="match status" value="1"/>
</dbReference>
<organism evidence="6 7">
    <name type="scientific">Thiobacillus denitrificans</name>
    <dbReference type="NCBI Taxonomy" id="36861"/>
    <lineage>
        <taxon>Bacteria</taxon>
        <taxon>Pseudomonadati</taxon>
        <taxon>Pseudomonadota</taxon>
        <taxon>Betaproteobacteria</taxon>
        <taxon>Nitrosomonadales</taxon>
        <taxon>Thiobacillaceae</taxon>
        <taxon>Thiobacillus</taxon>
    </lineage>
</organism>
<dbReference type="InterPro" id="IPR029063">
    <property type="entry name" value="SAM-dependent_MTases_sf"/>
</dbReference>
<dbReference type="AlphaFoldDB" id="A0A119CYA9"/>
<dbReference type="InterPro" id="IPR030374">
    <property type="entry name" value="PABS"/>
</dbReference>
<keyword evidence="3 4" id="KW-0620">Polyamine biosynthesis</keyword>
<comment type="similarity">
    <text evidence="1">Belongs to the spermidine/spermine synthase family.</text>
</comment>
<dbReference type="GO" id="GO:0006596">
    <property type="term" value="P:polyamine biosynthetic process"/>
    <property type="evidence" value="ECO:0007669"/>
    <property type="project" value="UniProtKB-UniRule"/>
</dbReference>
<name>A0A119CYA9_THIDE</name>
<dbReference type="PROSITE" id="PS51006">
    <property type="entry name" value="PABS_2"/>
    <property type="match status" value="1"/>
</dbReference>
<dbReference type="PATRIC" id="fig|36861.3.peg.1942"/>
<protein>
    <submittedName>
        <fullName evidence="6">Spermidine synthase</fullName>
    </submittedName>
</protein>
<dbReference type="NCBIfam" id="NF037959">
    <property type="entry name" value="MFS_SpdSyn"/>
    <property type="match status" value="1"/>
</dbReference>
<feature type="active site" description="Proton acceptor" evidence="4">
    <location>
        <position position="139"/>
    </location>
</feature>
<evidence type="ECO:0000256" key="1">
    <source>
        <dbReference type="ARBA" id="ARBA00007867"/>
    </source>
</evidence>
<accession>A0A119CYA9</accession>
<dbReference type="Gene3D" id="3.40.50.150">
    <property type="entry name" value="Vaccinia Virus protein VP39"/>
    <property type="match status" value="1"/>
</dbReference>
<gene>
    <name evidence="6" type="ORF">ABW22_01080</name>
</gene>
<evidence type="ECO:0000256" key="2">
    <source>
        <dbReference type="ARBA" id="ARBA00022679"/>
    </source>
</evidence>
<evidence type="ECO:0000259" key="5">
    <source>
        <dbReference type="PROSITE" id="PS51006"/>
    </source>
</evidence>
<reference evidence="6 7" key="1">
    <citation type="journal article" date="2015" name="Appl. Environ. Microbiol.">
        <title>Aerobic and Anaerobic Thiosulfate Oxidation by a Cold-Adapted, Subglacial Chemoautotroph.</title>
        <authorList>
            <person name="Harrold Z.R."/>
            <person name="Skidmore M.L."/>
            <person name="Hamilton T.L."/>
            <person name="Desch L."/>
            <person name="Amada K."/>
            <person name="van Gelder W."/>
            <person name="Glover K."/>
            <person name="Roden E.E."/>
            <person name="Boyd E.S."/>
        </authorList>
    </citation>
    <scope>NUCLEOTIDE SEQUENCE [LARGE SCALE GENOMIC DNA]</scope>
    <source>
        <strain evidence="6 7">RG</strain>
    </source>
</reference>
<evidence type="ECO:0000313" key="6">
    <source>
        <dbReference type="EMBL" id="KVW99558.1"/>
    </source>
</evidence>
<feature type="domain" description="PABS" evidence="5">
    <location>
        <begin position="1"/>
        <end position="221"/>
    </location>
</feature>
<dbReference type="PANTHER" id="PTHR43317">
    <property type="entry name" value="THERMOSPERMINE SYNTHASE ACAULIS5"/>
    <property type="match status" value="1"/>
</dbReference>
<dbReference type="GO" id="GO:0016740">
    <property type="term" value="F:transferase activity"/>
    <property type="evidence" value="ECO:0007669"/>
    <property type="project" value="UniProtKB-UniRule"/>
</dbReference>
<keyword evidence="7" id="KW-1185">Reference proteome</keyword>
<proteinExistence type="inferred from homology"/>
<sequence>MRLKFGKRRATDDGLEVTEERGMRVLHLGSRAIQSAMRVSRPWDLELAYTRAMMGFLMFNPMPQDVLMIGLGGGSLAKFIRRQRPQTRITAVEIDPRVIAAARTHFELPADDDTLRVIEADGALYVRQHPGSADVILLDGFDAGNQVEALATQTFYAACRRVLKPGGVLVVNLWGRDGDFAEYFARLTRVFDGELGWISVQDKTNVIVFAFAEPDAAARLDAARPQLADLSKRWGLDLRGFARDFQWAAGIAPLLE</sequence>
<evidence type="ECO:0000313" key="7">
    <source>
        <dbReference type="Proteomes" id="UP000064243"/>
    </source>
</evidence>
<dbReference type="STRING" id="1123392.GCA_000376425_00098"/>
<dbReference type="CDD" id="cd02440">
    <property type="entry name" value="AdoMet_MTases"/>
    <property type="match status" value="1"/>
</dbReference>
<evidence type="ECO:0000256" key="3">
    <source>
        <dbReference type="ARBA" id="ARBA00023115"/>
    </source>
</evidence>
<keyword evidence="2 4" id="KW-0808">Transferase</keyword>
<dbReference type="Pfam" id="PF01564">
    <property type="entry name" value="Spermine_synth"/>
    <property type="match status" value="1"/>
</dbReference>
<dbReference type="OrthoDB" id="117774at2"/>
<dbReference type="EMBL" id="LDUG01000003">
    <property type="protein sequence ID" value="KVW99558.1"/>
    <property type="molecule type" value="Genomic_DNA"/>
</dbReference>
<comment type="caution">
    <text evidence="6">The sequence shown here is derived from an EMBL/GenBank/DDBJ whole genome shotgun (WGS) entry which is preliminary data.</text>
</comment>
<dbReference type="NCBIfam" id="NF003380">
    <property type="entry name" value="PRK04457.1"/>
    <property type="match status" value="1"/>
</dbReference>
<dbReference type="SUPFAM" id="SSF53335">
    <property type="entry name" value="S-adenosyl-L-methionine-dependent methyltransferases"/>
    <property type="match status" value="1"/>
</dbReference>
<dbReference type="RefSeq" id="WP_059751093.1">
    <property type="nucleotide sequence ID" value="NZ_LDUG01000003.1"/>
</dbReference>
<dbReference type="Proteomes" id="UP000064243">
    <property type="component" value="Unassembled WGS sequence"/>
</dbReference>
<evidence type="ECO:0000256" key="4">
    <source>
        <dbReference type="PROSITE-ProRule" id="PRU00354"/>
    </source>
</evidence>